<reference evidence="3 4" key="1">
    <citation type="journal article" date="2006" name="Genome Biol.">
        <title>The genome of Rhizobium leguminosarum has recognizable core and accessory components.</title>
        <authorList>
            <person name="Young J.W."/>
            <person name="Crossman L.C."/>
            <person name="Johnston A.W.B."/>
            <person name="Thomson N.R."/>
            <person name="Ghazoui Z.F."/>
            <person name="Hull K.H."/>
            <person name="Wexler M."/>
            <person name="Curson A.R.J."/>
            <person name="Todd J.D."/>
            <person name="Poole P.S."/>
            <person name="Mauchline T.H."/>
            <person name="East A.K."/>
            <person name="Quail M.A."/>
            <person name="Churcher C."/>
            <person name="Arrowsmith C."/>
            <person name="Cherevach A."/>
            <person name="Chillingworth T."/>
            <person name="Clarke K."/>
            <person name="Cronin A."/>
            <person name="Davis P."/>
            <person name="Fraser A."/>
            <person name="Hance Z."/>
            <person name="Hauser H."/>
            <person name="Jagels K."/>
            <person name="Moule S."/>
            <person name="Mungall K."/>
            <person name="Norbertczak H."/>
            <person name="Rabbinowitsch E."/>
            <person name="Sanders M."/>
            <person name="Simmonds M."/>
            <person name="Whitehead S."/>
            <person name="Parkhill J."/>
        </authorList>
    </citation>
    <scope>NUCLEOTIDE SEQUENCE [LARGE SCALE GENOMIC DNA]</scope>
    <source>
        <strain evidence="4">DSM 114642 / LMG 32736 / 3841</strain>
    </source>
</reference>
<accession>Q1MM65</accession>
<proteinExistence type="predicted"/>
<evidence type="ECO:0000313" key="4">
    <source>
        <dbReference type="Proteomes" id="UP000006575"/>
    </source>
</evidence>
<dbReference type="Proteomes" id="UP000006575">
    <property type="component" value="Chromosome"/>
</dbReference>
<gene>
    <name evidence="3" type="ordered locus">RL0446</name>
</gene>
<dbReference type="InterPro" id="IPR018764">
    <property type="entry name" value="RskA_C"/>
</dbReference>
<dbReference type="HOGENOM" id="CLU_075065_0_0_5"/>
<evidence type="ECO:0000313" key="3">
    <source>
        <dbReference type="EMBL" id="CAK05937.1"/>
    </source>
</evidence>
<keyword evidence="4" id="KW-1185">Reference proteome</keyword>
<dbReference type="PANTHER" id="PTHR37461:SF1">
    <property type="entry name" value="ANTI-SIGMA-K FACTOR RSKA"/>
    <property type="match status" value="1"/>
</dbReference>
<name>Q1MM65_RHIJ3</name>
<dbReference type="EMBL" id="AM236080">
    <property type="protein sequence ID" value="CAK05937.1"/>
    <property type="molecule type" value="Genomic_DNA"/>
</dbReference>
<dbReference type="GO" id="GO:0016989">
    <property type="term" value="F:sigma factor antagonist activity"/>
    <property type="evidence" value="ECO:0007669"/>
    <property type="project" value="TreeGrafter"/>
</dbReference>
<dbReference type="KEGG" id="rle:RL0446"/>
<feature type="region of interest" description="Disordered" evidence="1">
    <location>
        <begin position="221"/>
        <end position="243"/>
    </location>
</feature>
<sequence length="243" mass="25962">MHGTMTSPDKSKGDRSRDEVLAGEYVLGVLSLQDRRVVEERMRHDRPFAAIVSRWETNLSAFNDEYEGVAPNRETFKQIEARLFGDGQKPPSFSQGLWNSAVFWRSLSFACIVVAASAVIFASGVVPEPQGPAPLVASLSGQNSTINLLASYELQSGRLKIVPVAAGKPEEKSLELWLVPGSGMTRSLGVFQPGESGELVIPAELRSMIADGATLAVSLEPFGGSPTGQATGPVIASGPLRRP</sequence>
<feature type="domain" description="Anti-sigma K factor RskA C-terminal" evidence="2">
    <location>
        <begin position="113"/>
        <end position="234"/>
    </location>
</feature>
<evidence type="ECO:0000259" key="2">
    <source>
        <dbReference type="Pfam" id="PF10099"/>
    </source>
</evidence>
<dbReference type="GO" id="GO:0005886">
    <property type="term" value="C:plasma membrane"/>
    <property type="evidence" value="ECO:0007669"/>
    <property type="project" value="InterPro"/>
</dbReference>
<dbReference type="AlphaFoldDB" id="Q1MM65"/>
<dbReference type="eggNOG" id="COG5343">
    <property type="taxonomic scope" value="Bacteria"/>
</dbReference>
<dbReference type="GO" id="GO:0006417">
    <property type="term" value="P:regulation of translation"/>
    <property type="evidence" value="ECO:0007669"/>
    <property type="project" value="TreeGrafter"/>
</dbReference>
<dbReference type="PANTHER" id="PTHR37461">
    <property type="entry name" value="ANTI-SIGMA-K FACTOR RSKA"/>
    <property type="match status" value="1"/>
</dbReference>
<protein>
    <recommendedName>
        <fullName evidence="2">Anti-sigma K factor RskA C-terminal domain-containing protein</fullName>
    </recommendedName>
</protein>
<evidence type="ECO:0000256" key="1">
    <source>
        <dbReference type="SAM" id="MobiDB-lite"/>
    </source>
</evidence>
<organism evidence="3 4">
    <name type="scientific">Rhizobium johnstonii (strain DSM 114642 / LMG 32736 / 3841)</name>
    <name type="common">Rhizobium leguminosarum bv. viciae</name>
    <dbReference type="NCBI Taxonomy" id="216596"/>
    <lineage>
        <taxon>Bacteria</taxon>
        <taxon>Pseudomonadati</taxon>
        <taxon>Pseudomonadota</taxon>
        <taxon>Alphaproteobacteria</taxon>
        <taxon>Hyphomicrobiales</taxon>
        <taxon>Rhizobiaceae</taxon>
        <taxon>Rhizobium/Agrobacterium group</taxon>
        <taxon>Rhizobium</taxon>
        <taxon>Rhizobium johnstonii</taxon>
    </lineage>
</organism>
<dbReference type="Pfam" id="PF10099">
    <property type="entry name" value="RskA_C"/>
    <property type="match status" value="1"/>
</dbReference>
<dbReference type="InterPro" id="IPR051474">
    <property type="entry name" value="Anti-sigma-K/W_factor"/>
</dbReference>
<dbReference type="EnsemblBacteria" id="CAK05937">
    <property type="protein sequence ID" value="CAK05937"/>
    <property type="gene ID" value="RL0446"/>
</dbReference>